<evidence type="ECO:0000313" key="11">
    <source>
        <dbReference type="Proteomes" id="UP001217918"/>
    </source>
</evidence>
<evidence type="ECO:0000256" key="9">
    <source>
        <dbReference type="SAM" id="SignalP"/>
    </source>
</evidence>
<keyword evidence="5" id="KW-0206">Cytoskeleton</keyword>
<comment type="subcellular location">
    <subcellularLocation>
        <location evidence="1">Cytoplasm</location>
        <location evidence="1">Cytoskeleton</location>
    </subcellularLocation>
</comment>
<dbReference type="SUPFAM" id="SSF69645">
    <property type="entry name" value="Arp2/3 complex subunits"/>
    <property type="match status" value="1"/>
</dbReference>
<dbReference type="GO" id="GO:0051015">
    <property type="term" value="F:actin filament binding"/>
    <property type="evidence" value="ECO:0007669"/>
    <property type="project" value="TreeGrafter"/>
</dbReference>
<evidence type="ECO:0000256" key="3">
    <source>
        <dbReference type="ARBA" id="ARBA00022490"/>
    </source>
</evidence>
<name>A0AAD9IDQ6_9PEZI</name>
<feature type="compositionally biased region" description="Polar residues" evidence="8">
    <location>
        <begin position="556"/>
        <end position="566"/>
    </location>
</feature>
<dbReference type="EMBL" id="JAQQPM010000009">
    <property type="protein sequence ID" value="KAK2075491.1"/>
    <property type="molecule type" value="Genomic_DNA"/>
</dbReference>
<dbReference type="InterPro" id="IPR035979">
    <property type="entry name" value="RBD_domain_sf"/>
</dbReference>
<evidence type="ECO:0000313" key="10">
    <source>
        <dbReference type="EMBL" id="KAK2075491.1"/>
    </source>
</evidence>
<dbReference type="Pfam" id="PF05856">
    <property type="entry name" value="ARPC4"/>
    <property type="match status" value="1"/>
</dbReference>
<comment type="function">
    <text evidence="6">Functions as actin-binding component of the Arp2/3 complex which is involved in regulation of actin polymerization and together with an activating nucleation-promoting factor (NPF) mediates the formation of branched actin networks. Seems to contact the mother actin filament.</text>
</comment>
<dbReference type="GO" id="GO:0034314">
    <property type="term" value="P:Arp2/3 complex-mediated actin nucleation"/>
    <property type="evidence" value="ECO:0007669"/>
    <property type="project" value="InterPro"/>
</dbReference>
<feature type="region of interest" description="Disordered" evidence="8">
    <location>
        <begin position="544"/>
        <end position="695"/>
    </location>
</feature>
<feature type="compositionally biased region" description="Polar residues" evidence="8">
    <location>
        <begin position="602"/>
        <end position="612"/>
    </location>
</feature>
<dbReference type="PANTHER" id="PTHR22629:SF0">
    <property type="entry name" value="ACTIN-RELATED PROTEIN 2_3 COMPLEX SUBUNIT 4"/>
    <property type="match status" value="1"/>
</dbReference>
<dbReference type="InterPro" id="IPR034666">
    <property type="entry name" value="ARPC2/4"/>
</dbReference>
<dbReference type="CDD" id="cd12254">
    <property type="entry name" value="RRM_hnRNPH_ESRPs_RBM12_like"/>
    <property type="match status" value="1"/>
</dbReference>
<keyword evidence="11" id="KW-1185">Reference proteome</keyword>
<feature type="compositionally biased region" description="Polar residues" evidence="8">
    <location>
        <begin position="454"/>
        <end position="472"/>
    </location>
</feature>
<dbReference type="GO" id="GO:0030041">
    <property type="term" value="P:actin filament polymerization"/>
    <property type="evidence" value="ECO:0007669"/>
    <property type="project" value="InterPro"/>
</dbReference>
<evidence type="ECO:0000256" key="1">
    <source>
        <dbReference type="ARBA" id="ARBA00004245"/>
    </source>
</evidence>
<feature type="compositionally biased region" description="Polar residues" evidence="8">
    <location>
        <begin position="654"/>
        <end position="668"/>
    </location>
</feature>
<dbReference type="AlphaFoldDB" id="A0AAD9IDQ6"/>
<evidence type="ECO:0000256" key="6">
    <source>
        <dbReference type="ARBA" id="ARBA00054835"/>
    </source>
</evidence>
<proteinExistence type="inferred from homology"/>
<evidence type="ECO:0000256" key="5">
    <source>
        <dbReference type="ARBA" id="ARBA00023212"/>
    </source>
</evidence>
<dbReference type="InterPro" id="IPR012677">
    <property type="entry name" value="Nucleotide-bd_a/b_plait_sf"/>
</dbReference>
<accession>A0AAD9IDQ6</accession>
<dbReference type="GO" id="GO:0005885">
    <property type="term" value="C:Arp2/3 protein complex"/>
    <property type="evidence" value="ECO:0007669"/>
    <property type="project" value="InterPro"/>
</dbReference>
<dbReference type="Proteomes" id="UP001217918">
    <property type="component" value="Unassembled WGS sequence"/>
</dbReference>
<evidence type="ECO:0000256" key="4">
    <source>
        <dbReference type="ARBA" id="ARBA00023203"/>
    </source>
</evidence>
<comment type="caution">
    <text evidence="10">The sequence shown here is derived from an EMBL/GenBank/DDBJ whole genome shotgun (WGS) entry which is preliminary data.</text>
</comment>
<dbReference type="GO" id="GO:0003676">
    <property type="term" value="F:nucleic acid binding"/>
    <property type="evidence" value="ECO:0007669"/>
    <property type="project" value="InterPro"/>
</dbReference>
<dbReference type="Gene3D" id="3.30.70.330">
    <property type="match status" value="1"/>
</dbReference>
<dbReference type="InterPro" id="IPR008384">
    <property type="entry name" value="ARPC4"/>
</dbReference>
<keyword evidence="9" id="KW-0732">Signal</keyword>
<dbReference type="SUPFAM" id="SSF54928">
    <property type="entry name" value="RNA-binding domain, RBD"/>
    <property type="match status" value="1"/>
</dbReference>
<evidence type="ECO:0000256" key="8">
    <source>
        <dbReference type="SAM" id="MobiDB-lite"/>
    </source>
</evidence>
<evidence type="ECO:0000256" key="2">
    <source>
        <dbReference type="ARBA" id="ARBA00005919"/>
    </source>
</evidence>
<dbReference type="FunFam" id="3.30.1460.20:FF:000001">
    <property type="entry name" value="Actin-related protein 2/3 complex subunit 4"/>
    <property type="match status" value="1"/>
</dbReference>
<feature type="compositionally biased region" description="Polar residues" evidence="8">
    <location>
        <begin position="579"/>
        <end position="592"/>
    </location>
</feature>
<sequence length="1229" mass="137500">MSQSLRPYLLAVRSSLTAALCLSNFASQTAERHNVPEIEAQTSPEVLLNPLTVARNENERVLLEPSINSVRISIRIKQADEIEHILVHKFTRFLTQRAENFFVLRRKPIPGYDISFLITNFHTEEMLKHKLVDFVIHFMEEVDKEISEMKLFLNARARFVAESFLTPFDYIIHQAIFSGLPLASHSYLYLHFPRFHFFFDFRRLVTESKVRYASSLSSFHKLTKYRVHRDAHLDTLRLSHLPYSRKEQSDTNSDFSTLLRVNLFYHNLSQRLPVFDTGDLKLKDTMSRDMASNRVGPQTANNTSIYTALSMESSDSETGGGVRLHEESSEEEMPQPWPRAAMNNPEDYEPLTPTAQSQYAGEKTKHFQQEHGKLQSYTQQVPKPDQGRVYVPPGRRQTYSKPFFVPNQNAHPNKGIAGPGGIGNFDSLLQAKNQAMATGPTSFPHSGHAGQHQGFASNPSHGYANLDNSQGNDGFYQQGPSIDNGYPKVAYNSYANNTVNTSGTNNDHSGYHGPMTDFACPYTNTNDLYRVHFSANAPRGSNTFASSSFHGAPPTDMSTSRDYNQVSKHHHHGPVGASKPSQKSPPGTTVQQLGEMVMKHNLGTSPPASRGSTDVHKSHPPTHATPGAMLRSSPAAVSSSHPANTARGFDGMAQFQSPNNPMTTQLTAFSPAERLPYSPTPVTDQANAHGRLPSQQFQSVAISSVTTSGGRSIFQPAVGNAGQVAESGHDFAVSQAQSQSPATPGQHNLTHFQENSQAVQQQSFAQQQSVPQIAANPNAAYHKFANAPLHPQQLEAGAMPAYVKFFPTLGESPAHIKALRSRVLNKLTAGPLGQPTVEMALHHSFFPFVESASMAEPKDHGVVRISNIPFSTTRAEVVAILGRNSRMLNDEHEGVHIVMDRVNGKTQDAFVEFMTLDDAVKAVNRYRESNRNLRPVRIGKRPIEMTLSSMDELMANLFPRATGVKWVNGRVTIPPKKHSMPHGDFKGFITAEEMTMLVKHVEDPQRTPFSQHCPQRAFECMISTVVKLPWYETKLIKLFQRNAVHKSMVELIQLLDAAIEADPHHLLLNQQLKRRLIRVGLNCPGFSICQKDDYAYFGNLTEGDTRRMGLPRDGFRWRHAYTLRNKLPKAQYPLDLVEYYIALIREGTSAVVEAMPKMQSKDIVALGKQTELYFGYLFWEMNIPRTGQEIDQLTLHRLAEMEMEAIEAALRRRLTVYPGQIPKPVESRK</sequence>
<dbReference type="Gene3D" id="3.30.1460.20">
    <property type="match status" value="1"/>
</dbReference>
<organism evidence="10 11">
    <name type="scientific">Phyllachora maydis</name>
    <dbReference type="NCBI Taxonomy" id="1825666"/>
    <lineage>
        <taxon>Eukaryota</taxon>
        <taxon>Fungi</taxon>
        <taxon>Dikarya</taxon>
        <taxon>Ascomycota</taxon>
        <taxon>Pezizomycotina</taxon>
        <taxon>Sordariomycetes</taxon>
        <taxon>Sordariomycetidae</taxon>
        <taxon>Phyllachorales</taxon>
        <taxon>Phyllachoraceae</taxon>
        <taxon>Phyllachora</taxon>
    </lineage>
</organism>
<feature type="signal peptide" evidence="9">
    <location>
        <begin position="1"/>
        <end position="19"/>
    </location>
</feature>
<dbReference type="PANTHER" id="PTHR22629">
    <property type="entry name" value="ARP2/3 COMPLEX 20 KD SUBUNIT"/>
    <property type="match status" value="1"/>
</dbReference>
<keyword evidence="4" id="KW-0009">Actin-binding</keyword>
<gene>
    <name evidence="10" type="ORF">P8C59_009613</name>
</gene>
<protein>
    <recommendedName>
        <fullName evidence="7">Arp2/3 complex 20 kDa</fullName>
    </recommendedName>
</protein>
<comment type="similarity">
    <text evidence="2">Belongs to the ARPC4 family.</text>
</comment>
<feature type="chain" id="PRO_5042100477" description="Arp2/3 complex 20 kDa" evidence="9">
    <location>
        <begin position="20"/>
        <end position="1229"/>
    </location>
</feature>
<feature type="region of interest" description="Disordered" evidence="8">
    <location>
        <begin position="437"/>
        <end position="479"/>
    </location>
</feature>
<reference evidence="10" key="1">
    <citation type="journal article" date="2023" name="Mol. Plant Microbe Interact.">
        <title>Elucidating the Obligate Nature and Biological Capacity of an Invasive Fungal Corn Pathogen.</title>
        <authorList>
            <person name="MacCready J.S."/>
            <person name="Roggenkamp E.M."/>
            <person name="Gdanetz K."/>
            <person name="Chilvers M.I."/>
        </authorList>
    </citation>
    <scope>NUCLEOTIDE SEQUENCE</scope>
    <source>
        <strain evidence="10">PM02</strain>
    </source>
</reference>
<feature type="region of interest" description="Disordered" evidence="8">
    <location>
        <begin position="311"/>
        <end position="389"/>
    </location>
</feature>
<evidence type="ECO:0000256" key="7">
    <source>
        <dbReference type="ARBA" id="ARBA00082270"/>
    </source>
</evidence>
<keyword evidence="3" id="KW-0963">Cytoplasm</keyword>
<feature type="compositionally biased region" description="Basic and acidic residues" evidence="8">
    <location>
        <begin position="362"/>
        <end position="373"/>
    </location>
</feature>
<feature type="compositionally biased region" description="Low complexity" evidence="8">
    <location>
        <begin position="632"/>
        <end position="643"/>
    </location>
</feature>